<evidence type="ECO:0000256" key="1">
    <source>
        <dbReference type="SAM" id="MobiDB-lite"/>
    </source>
</evidence>
<dbReference type="EMBL" id="MT141244">
    <property type="protein sequence ID" value="QJA56907.1"/>
    <property type="molecule type" value="Genomic_DNA"/>
</dbReference>
<evidence type="ECO:0000313" key="2">
    <source>
        <dbReference type="EMBL" id="QJA56907.1"/>
    </source>
</evidence>
<proteinExistence type="predicted"/>
<gene>
    <name evidence="2" type="ORF">MM415B01776_0025</name>
</gene>
<protein>
    <submittedName>
        <fullName evidence="2">Uncharacterized protein</fullName>
    </submittedName>
</protein>
<organism evidence="2">
    <name type="scientific">viral metagenome</name>
    <dbReference type="NCBI Taxonomy" id="1070528"/>
    <lineage>
        <taxon>unclassified sequences</taxon>
        <taxon>metagenomes</taxon>
        <taxon>organismal metagenomes</taxon>
    </lineage>
</organism>
<dbReference type="AlphaFoldDB" id="A0A6M3IIK8"/>
<reference evidence="2" key="1">
    <citation type="submission" date="2020-03" db="EMBL/GenBank/DDBJ databases">
        <title>The deep terrestrial virosphere.</title>
        <authorList>
            <person name="Holmfeldt K."/>
            <person name="Nilsson E."/>
            <person name="Simone D."/>
            <person name="Lopez-Fernandez M."/>
            <person name="Wu X."/>
            <person name="de Brujin I."/>
            <person name="Lundin D."/>
            <person name="Andersson A."/>
            <person name="Bertilsson S."/>
            <person name="Dopson M."/>
        </authorList>
    </citation>
    <scope>NUCLEOTIDE SEQUENCE</scope>
    <source>
        <strain evidence="2">MM415B01776</strain>
    </source>
</reference>
<accession>A0A6M3IIK8</accession>
<name>A0A6M3IIK8_9ZZZZ</name>
<feature type="region of interest" description="Disordered" evidence="1">
    <location>
        <begin position="79"/>
        <end position="104"/>
    </location>
</feature>
<sequence>MVETKITRKEVFVTESSELNKYGDLIVTDKAGKTHKIGKKRPNLFDVFQPDRAVEVGYGEYMNREYIAVAHPVAEGLAPPIPAETSKPVEGQPVPSGEKTPMSKDHSIARLNSINNAALWVSNGMIGMENFTAVAAQIERYTMGELNAGQLQANINALLKAH</sequence>